<name>A0A1T2L6M4_9GAMM</name>
<dbReference type="PANTHER" id="PTHR45339:SF1">
    <property type="entry name" value="HYBRID SIGNAL TRANSDUCTION HISTIDINE KINASE J"/>
    <property type="match status" value="1"/>
</dbReference>
<dbReference type="SUPFAM" id="SSF52172">
    <property type="entry name" value="CheY-like"/>
    <property type="match status" value="2"/>
</dbReference>
<dbReference type="Pfam" id="PF00072">
    <property type="entry name" value="Response_reg"/>
    <property type="match status" value="1"/>
</dbReference>
<dbReference type="CDD" id="cd17546">
    <property type="entry name" value="REC_hyHK_CKI1_RcsC-like"/>
    <property type="match status" value="1"/>
</dbReference>
<protein>
    <recommendedName>
        <fullName evidence="2">histidine kinase</fullName>
        <ecNumber evidence="2">2.7.13.3</ecNumber>
    </recommendedName>
</protein>
<evidence type="ECO:0000259" key="7">
    <source>
        <dbReference type="PROSITE" id="PS50110"/>
    </source>
</evidence>
<dbReference type="EMBL" id="MPRL01000018">
    <property type="protein sequence ID" value="OOZ40747.1"/>
    <property type="molecule type" value="Genomic_DNA"/>
</dbReference>
<feature type="domain" description="Response regulatory" evidence="7">
    <location>
        <begin position="294"/>
        <end position="411"/>
    </location>
</feature>
<dbReference type="CDD" id="cd16922">
    <property type="entry name" value="HATPase_EvgS-ArcB-TorS-like"/>
    <property type="match status" value="1"/>
</dbReference>
<feature type="domain" description="Response regulatory" evidence="7">
    <location>
        <begin position="149"/>
        <end position="269"/>
    </location>
</feature>
<dbReference type="InterPro" id="IPR003594">
    <property type="entry name" value="HATPase_dom"/>
</dbReference>
<comment type="caution">
    <text evidence="8">The sequence shown here is derived from an EMBL/GenBank/DDBJ whole genome shotgun (WGS) entry which is preliminary data.</text>
</comment>
<dbReference type="InterPro" id="IPR036890">
    <property type="entry name" value="HATPase_C_sf"/>
</dbReference>
<dbReference type="AlphaFoldDB" id="A0A1T2L6M4"/>
<evidence type="ECO:0000313" key="8">
    <source>
        <dbReference type="EMBL" id="OOZ40747.1"/>
    </source>
</evidence>
<evidence type="ECO:0000256" key="3">
    <source>
        <dbReference type="ARBA" id="ARBA00022553"/>
    </source>
</evidence>
<evidence type="ECO:0000256" key="5">
    <source>
        <dbReference type="PROSITE-ProRule" id="PRU00169"/>
    </source>
</evidence>
<organism evidence="8 9">
    <name type="scientific">Solemya pervernicosa gill symbiont</name>
    <dbReference type="NCBI Taxonomy" id="642797"/>
    <lineage>
        <taxon>Bacteria</taxon>
        <taxon>Pseudomonadati</taxon>
        <taxon>Pseudomonadota</taxon>
        <taxon>Gammaproteobacteria</taxon>
        <taxon>sulfur-oxidizing symbionts</taxon>
    </lineage>
</organism>
<evidence type="ECO:0000313" key="9">
    <source>
        <dbReference type="Proteomes" id="UP000191110"/>
    </source>
</evidence>
<dbReference type="SUPFAM" id="SSF55874">
    <property type="entry name" value="ATPase domain of HSP90 chaperone/DNA topoisomerase II/histidine kinase"/>
    <property type="match status" value="1"/>
</dbReference>
<dbReference type="PANTHER" id="PTHR45339">
    <property type="entry name" value="HYBRID SIGNAL TRANSDUCTION HISTIDINE KINASE J"/>
    <property type="match status" value="1"/>
</dbReference>
<dbReference type="PRINTS" id="PR00344">
    <property type="entry name" value="BCTRLSENSOR"/>
</dbReference>
<dbReference type="FunFam" id="3.30.565.10:FF:000010">
    <property type="entry name" value="Sensor histidine kinase RcsC"/>
    <property type="match status" value="1"/>
</dbReference>
<feature type="modified residue" description="4-aspartylphosphate" evidence="5">
    <location>
        <position position="343"/>
    </location>
</feature>
<dbReference type="InterPro" id="IPR005467">
    <property type="entry name" value="His_kinase_dom"/>
</dbReference>
<accession>A0A1T2L6M4</accession>
<dbReference type="Proteomes" id="UP000191110">
    <property type="component" value="Unassembled WGS sequence"/>
</dbReference>
<evidence type="ECO:0000256" key="2">
    <source>
        <dbReference type="ARBA" id="ARBA00012438"/>
    </source>
</evidence>
<feature type="modified residue" description="4-aspartylphosphate" evidence="5">
    <location>
        <position position="203"/>
    </location>
</feature>
<keyword evidence="3 5" id="KW-0597">Phosphoprotein</keyword>
<dbReference type="SMART" id="SM00448">
    <property type="entry name" value="REC"/>
    <property type="match status" value="2"/>
</dbReference>
<dbReference type="GO" id="GO:0004673">
    <property type="term" value="F:protein histidine kinase activity"/>
    <property type="evidence" value="ECO:0007669"/>
    <property type="project" value="UniProtKB-EC"/>
</dbReference>
<dbReference type="Gene3D" id="3.30.565.10">
    <property type="entry name" value="Histidine kinase-like ATPase, C-terminal domain"/>
    <property type="match status" value="1"/>
</dbReference>
<dbReference type="GO" id="GO:0000160">
    <property type="term" value="P:phosphorelay signal transduction system"/>
    <property type="evidence" value="ECO:0007669"/>
    <property type="project" value="UniProtKB-KW"/>
</dbReference>
<dbReference type="InterPro" id="IPR001789">
    <property type="entry name" value="Sig_transdc_resp-reg_receiver"/>
</dbReference>
<keyword evidence="4" id="KW-0902">Two-component regulatory system</keyword>
<proteinExistence type="predicted"/>
<dbReference type="PROSITE" id="PS50110">
    <property type="entry name" value="RESPONSE_REGULATORY"/>
    <property type="match status" value="2"/>
</dbReference>
<dbReference type="Pfam" id="PF02518">
    <property type="entry name" value="HATPase_c"/>
    <property type="match status" value="1"/>
</dbReference>
<reference evidence="8 9" key="1">
    <citation type="submission" date="2016-11" db="EMBL/GenBank/DDBJ databases">
        <title>Mixed transmission modes and dynamic genome evolution in an obligate animal-bacterial symbiosis.</title>
        <authorList>
            <person name="Russell S.L."/>
            <person name="Corbett-Detig R.B."/>
            <person name="Cavanaugh C.M."/>
        </authorList>
    </citation>
    <scope>NUCLEOTIDE SEQUENCE [LARGE SCALE GENOMIC DNA]</scope>
    <source>
        <strain evidence="8">Sveles-Q1</strain>
    </source>
</reference>
<dbReference type="InterPro" id="IPR004358">
    <property type="entry name" value="Sig_transdc_His_kin-like_C"/>
</dbReference>
<dbReference type="PROSITE" id="PS50109">
    <property type="entry name" value="HIS_KIN"/>
    <property type="match status" value="1"/>
</dbReference>
<dbReference type="Gene3D" id="3.40.50.2300">
    <property type="match status" value="2"/>
</dbReference>
<evidence type="ECO:0000256" key="1">
    <source>
        <dbReference type="ARBA" id="ARBA00000085"/>
    </source>
</evidence>
<keyword evidence="9" id="KW-1185">Reference proteome</keyword>
<evidence type="ECO:0000256" key="4">
    <source>
        <dbReference type="ARBA" id="ARBA00023012"/>
    </source>
</evidence>
<comment type="catalytic activity">
    <reaction evidence="1">
        <text>ATP + protein L-histidine = ADP + protein N-phospho-L-histidine.</text>
        <dbReference type="EC" id="2.7.13.3"/>
    </reaction>
</comment>
<dbReference type="RefSeq" id="WP_078483259.1">
    <property type="nucleotide sequence ID" value="NZ_MPRL01000018.1"/>
</dbReference>
<dbReference type="EC" id="2.7.13.3" evidence="2"/>
<dbReference type="InterPro" id="IPR011006">
    <property type="entry name" value="CheY-like_superfamily"/>
</dbReference>
<dbReference type="OrthoDB" id="9810730at2"/>
<sequence>MILDIAEEMPLQISGDQVRLRQVVGNLTSNAVKFTDHGEVVVRARLETERERDYVICIEVTDTGIGIAPEQQGRMFDSFAQEDSTITRRYGGTGLGLAICKQLVELLGGEIGVESTPGEGSTFWVRLPLKTADATDKKLSSHHLKGSYRFLLVEENQTARNVLAEHITAWGGLCDSAVSVEDAQQKVVDAESHGTHYDVIIADMTSTDSDRMFLHALHSQGLATGSHIVLMSGSGCCAGGCEKERLDIELCINKPINFSELFERLAEILDGVSSETIDLSARETTRRPDGEKWSVLVVEDNAINQKVATGILQYLGFAVDVANNGQEALTSASVGHYDLVLMDCQMPVLDGYEATRAIRRLAGKIAKVPVIALTANVSARERSRCLSAGMNDYIGKPYAPDELQRKALFWLEKRGQDSELA</sequence>
<dbReference type="SMART" id="SM00387">
    <property type="entry name" value="HATPase_c"/>
    <property type="match status" value="1"/>
</dbReference>
<feature type="domain" description="Histidine kinase" evidence="6">
    <location>
        <begin position="1"/>
        <end position="131"/>
    </location>
</feature>
<evidence type="ECO:0000259" key="6">
    <source>
        <dbReference type="PROSITE" id="PS50109"/>
    </source>
</evidence>
<gene>
    <name evidence="8" type="ORF">BOW53_06415</name>
</gene>